<accession>A0ABR1CEC4</accession>
<organism evidence="1 2">
    <name type="scientific">Necator americanus</name>
    <name type="common">Human hookworm</name>
    <dbReference type="NCBI Taxonomy" id="51031"/>
    <lineage>
        <taxon>Eukaryota</taxon>
        <taxon>Metazoa</taxon>
        <taxon>Ecdysozoa</taxon>
        <taxon>Nematoda</taxon>
        <taxon>Chromadorea</taxon>
        <taxon>Rhabditida</taxon>
        <taxon>Rhabditina</taxon>
        <taxon>Rhabditomorpha</taxon>
        <taxon>Strongyloidea</taxon>
        <taxon>Ancylostomatidae</taxon>
        <taxon>Bunostominae</taxon>
        <taxon>Necator</taxon>
    </lineage>
</organism>
<comment type="caution">
    <text evidence="1">The sequence shown here is derived from an EMBL/GenBank/DDBJ whole genome shotgun (WGS) entry which is preliminary data.</text>
</comment>
<evidence type="ECO:0000313" key="2">
    <source>
        <dbReference type="Proteomes" id="UP001303046"/>
    </source>
</evidence>
<name>A0ABR1CEC4_NECAM</name>
<proteinExistence type="predicted"/>
<protein>
    <submittedName>
        <fullName evidence="1">Uncharacterized protein</fullName>
    </submittedName>
</protein>
<gene>
    <name evidence="1" type="primary">Necator_chrII.g6434</name>
    <name evidence="1" type="ORF">RB195_018641</name>
</gene>
<evidence type="ECO:0000313" key="1">
    <source>
        <dbReference type="EMBL" id="KAK6735551.1"/>
    </source>
</evidence>
<keyword evidence="2" id="KW-1185">Reference proteome</keyword>
<dbReference type="Proteomes" id="UP001303046">
    <property type="component" value="Unassembled WGS sequence"/>
</dbReference>
<dbReference type="EMBL" id="JAVFWL010000002">
    <property type="protein sequence ID" value="KAK6735551.1"/>
    <property type="molecule type" value="Genomic_DNA"/>
</dbReference>
<reference evidence="1 2" key="1">
    <citation type="submission" date="2023-08" db="EMBL/GenBank/DDBJ databases">
        <title>A Necator americanus chromosomal reference genome.</title>
        <authorList>
            <person name="Ilik V."/>
            <person name="Petrzelkova K.J."/>
            <person name="Pardy F."/>
            <person name="Fuh T."/>
            <person name="Niatou-Singa F.S."/>
            <person name="Gouil Q."/>
            <person name="Baker L."/>
            <person name="Ritchie M.E."/>
            <person name="Jex A.R."/>
            <person name="Gazzola D."/>
            <person name="Li H."/>
            <person name="Toshio Fujiwara R."/>
            <person name="Zhan B."/>
            <person name="Aroian R.V."/>
            <person name="Pafco B."/>
            <person name="Schwarz E.M."/>
        </authorList>
    </citation>
    <scope>NUCLEOTIDE SEQUENCE [LARGE SCALE GENOMIC DNA]</scope>
    <source>
        <strain evidence="1 2">Aroian</strain>
        <tissue evidence="1">Whole animal</tissue>
    </source>
</reference>
<sequence length="190" mass="21064">MGGVIVQEVAVVELRVLADLVGQSLQLSAVDHRSNCRVVQHQFDRTFHELPTRRSALPSSHGFHLSRKDSFFISSDNGVQPVKSAASGEQPSADVQASLAVAVALWKSLTELFTIPRDRSPLLTVVSEQPRLAAKYRTPSCGCCSVRFVERYCSRTRARLIFEFLVSSFEALEPGAQRPLRKGFSVEYLT</sequence>